<dbReference type="EMBL" id="WBVQ01000001">
    <property type="protein sequence ID" value="KAB2818198.1"/>
    <property type="molecule type" value="Genomic_DNA"/>
</dbReference>
<name>A0A6L3ZKZ3_9FLAO</name>
<dbReference type="Pfam" id="PF00717">
    <property type="entry name" value="Peptidase_S24"/>
    <property type="match status" value="1"/>
</dbReference>
<evidence type="ECO:0000256" key="3">
    <source>
        <dbReference type="ARBA" id="ARBA00023163"/>
    </source>
</evidence>
<evidence type="ECO:0000313" key="6">
    <source>
        <dbReference type="Proteomes" id="UP000484164"/>
    </source>
</evidence>
<dbReference type="SUPFAM" id="SSF51306">
    <property type="entry name" value="LexA/Signal peptidase"/>
    <property type="match status" value="1"/>
</dbReference>
<evidence type="ECO:0000259" key="4">
    <source>
        <dbReference type="PROSITE" id="PS50943"/>
    </source>
</evidence>
<feature type="domain" description="HTH cro/C1-type" evidence="4">
    <location>
        <begin position="4"/>
        <end position="34"/>
    </location>
</feature>
<dbReference type="Pfam" id="PF01381">
    <property type="entry name" value="HTH_3"/>
    <property type="match status" value="1"/>
</dbReference>
<dbReference type="InterPro" id="IPR039418">
    <property type="entry name" value="LexA-like"/>
</dbReference>
<dbReference type="InterPro" id="IPR036286">
    <property type="entry name" value="LexA/Signal_pep-like_sf"/>
</dbReference>
<dbReference type="SUPFAM" id="SSF47413">
    <property type="entry name" value="lambda repressor-like DNA-binding domains"/>
    <property type="match status" value="1"/>
</dbReference>
<dbReference type="Proteomes" id="UP000484164">
    <property type="component" value="Unassembled WGS sequence"/>
</dbReference>
<evidence type="ECO:0000256" key="1">
    <source>
        <dbReference type="ARBA" id="ARBA00023015"/>
    </source>
</evidence>
<dbReference type="RefSeq" id="WP_151692886.1">
    <property type="nucleotide sequence ID" value="NZ_BMGX01000002.1"/>
</dbReference>
<reference evidence="5 6" key="1">
    <citation type="submission" date="2019-10" db="EMBL/GenBank/DDBJ databases">
        <title>Genome sequence of Phaeocystidibacter marisrubri JCM30614 (type strain).</title>
        <authorList>
            <person name="Bowman J.P."/>
        </authorList>
    </citation>
    <scope>NUCLEOTIDE SEQUENCE [LARGE SCALE GENOMIC DNA]</scope>
    <source>
        <strain evidence="5 6">JCM 30614</strain>
    </source>
</reference>
<keyword evidence="2" id="KW-0238">DNA-binding</keyword>
<comment type="caution">
    <text evidence="5">The sequence shown here is derived from an EMBL/GenBank/DDBJ whole genome shotgun (WGS) entry which is preliminary data.</text>
</comment>
<protein>
    <submittedName>
        <fullName evidence="5">S24 family peptidase</fullName>
    </submittedName>
</protein>
<accession>A0A6L3ZKZ3</accession>
<keyword evidence="1" id="KW-0805">Transcription regulation</keyword>
<gene>
    <name evidence="5" type="ORF">F8C82_00040</name>
</gene>
<dbReference type="OrthoDB" id="796548at2"/>
<proteinExistence type="predicted"/>
<dbReference type="PANTHER" id="PTHR40661:SF1">
    <property type="entry name" value="HTH CRO_C1-TYPE DOMAIN-CONTAINING PROTEIN"/>
    <property type="match status" value="1"/>
</dbReference>
<dbReference type="InterPro" id="IPR015927">
    <property type="entry name" value="Peptidase_S24_S26A/B/C"/>
</dbReference>
<sequence>MLNIKRLRTENNLSKTDLAKLVGVTVTTVTNWENTEVLPPAMERLLEYEFGLRQLPSEKAGLSKPSAYPVDGKSLPKGLKAIPLVSSAALGGSSNFDLAIESANVLAEYYAPEFREADFMMHIKGDSMTPTYYQGDVIACKTLHEPSFIEWNRPHVLAVEDRGILVKRVKPGSNDRSYKFVSDNPEYDPFEVPTTSIQSIAIILGMVRVEG</sequence>
<evidence type="ECO:0000313" key="5">
    <source>
        <dbReference type="EMBL" id="KAB2818198.1"/>
    </source>
</evidence>
<dbReference type="SMART" id="SM00530">
    <property type="entry name" value="HTH_XRE"/>
    <property type="match status" value="1"/>
</dbReference>
<organism evidence="5 6">
    <name type="scientific">Phaeocystidibacter marisrubri</name>
    <dbReference type="NCBI Taxonomy" id="1577780"/>
    <lineage>
        <taxon>Bacteria</taxon>
        <taxon>Pseudomonadati</taxon>
        <taxon>Bacteroidota</taxon>
        <taxon>Flavobacteriia</taxon>
        <taxon>Flavobacteriales</taxon>
        <taxon>Phaeocystidibacteraceae</taxon>
        <taxon>Phaeocystidibacter</taxon>
    </lineage>
</organism>
<dbReference type="GO" id="GO:0003677">
    <property type="term" value="F:DNA binding"/>
    <property type="evidence" value="ECO:0007669"/>
    <property type="project" value="UniProtKB-KW"/>
</dbReference>
<dbReference type="InterPro" id="IPR010982">
    <property type="entry name" value="Lambda_DNA-bd_dom_sf"/>
</dbReference>
<keyword evidence="3" id="KW-0804">Transcription</keyword>
<dbReference type="InterPro" id="IPR001387">
    <property type="entry name" value="Cro/C1-type_HTH"/>
</dbReference>
<dbReference type="Gene3D" id="2.10.109.10">
    <property type="entry name" value="Umud Fragment, subunit A"/>
    <property type="match status" value="1"/>
</dbReference>
<keyword evidence="6" id="KW-1185">Reference proteome</keyword>
<dbReference type="PANTHER" id="PTHR40661">
    <property type="match status" value="1"/>
</dbReference>
<evidence type="ECO:0000256" key="2">
    <source>
        <dbReference type="ARBA" id="ARBA00023125"/>
    </source>
</evidence>
<dbReference type="AlphaFoldDB" id="A0A6L3ZKZ3"/>
<dbReference type="CDD" id="cd06529">
    <property type="entry name" value="S24_LexA-like"/>
    <property type="match status" value="1"/>
</dbReference>
<dbReference type="PROSITE" id="PS50943">
    <property type="entry name" value="HTH_CROC1"/>
    <property type="match status" value="1"/>
</dbReference>
<dbReference type="Gene3D" id="1.10.260.40">
    <property type="entry name" value="lambda repressor-like DNA-binding domains"/>
    <property type="match status" value="1"/>
</dbReference>